<sequence length="34" mass="4148">MFIQKEIHECLEFSGQFGFRVFPCNGDQRYQYTQ</sequence>
<dbReference type="AlphaFoldDB" id="A0A2T0RET3"/>
<evidence type="ECO:0000313" key="2">
    <source>
        <dbReference type="Proteomes" id="UP000239209"/>
    </source>
</evidence>
<comment type="caution">
    <text evidence="1">The sequence shown here is derived from an EMBL/GenBank/DDBJ whole genome shotgun (WGS) entry which is preliminary data.</text>
</comment>
<evidence type="ECO:0000313" key="1">
    <source>
        <dbReference type="EMBL" id="PRY19649.1"/>
    </source>
</evidence>
<gene>
    <name evidence="1" type="ORF">CLV70_13027</name>
</gene>
<keyword evidence="2" id="KW-1185">Reference proteome</keyword>
<proteinExistence type="predicted"/>
<accession>A0A2T0RET3</accession>
<dbReference type="Proteomes" id="UP000239209">
    <property type="component" value="Unassembled WGS sequence"/>
</dbReference>
<reference evidence="1 2" key="1">
    <citation type="submission" date="2018-03" db="EMBL/GenBank/DDBJ databases">
        <title>Genomic Encyclopedia of Archaeal and Bacterial Type Strains, Phase II (KMG-II): from individual species to whole genera.</title>
        <authorList>
            <person name="Goeker M."/>
        </authorList>
    </citation>
    <scope>NUCLEOTIDE SEQUENCE [LARGE SCALE GENOMIC DNA]</scope>
    <source>
        <strain evidence="1 2">DSM 45348</strain>
    </source>
</reference>
<name>A0A2T0RET3_9ACTN</name>
<organism evidence="1 2">
    <name type="scientific">Pseudosporangium ferrugineum</name>
    <dbReference type="NCBI Taxonomy" id="439699"/>
    <lineage>
        <taxon>Bacteria</taxon>
        <taxon>Bacillati</taxon>
        <taxon>Actinomycetota</taxon>
        <taxon>Actinomycetes</taxon>
        <taxon>Micromonosporales</taxon>
        <taxon>Micromonosporaceae</taxon>
        <taxon>Pseudosporangium</taxon>
    </lineage>
</organism>
<dbReference type="EMBL" id="PVZG01000030">
    <property type="protein sequence ID" value="PRY19649.1"/>
    <property type="molecule type" value="Genomic_DNA"/>
</dbReference>
<protein>
    <submittedName>
        <fullName evidence="1">Uncharacterized protein</fullName>
    </submittedName>
</protein>